<sequence length="282" mass="32764">MKQIPAITNAMTVDVEDYFHVSAFSGQVDIKDWGNRFPLRVEQSTQKTLEIFANHNTKATFFILGWVAEQCPALIKSIAAQGHEIACHGYAHQRATEQDKETFTQDVKRCKHFLEDLTGQPVIGYRAPSFSFDERNEWAFDVIRELGFTYSSSTYPVKHDLYGVPNWPRFKHLRSEGITEIPIPTTYISGRSIPIGGGGYFRLYPYSVSRRLITRFLKQEQQPYSFYFHPWELDPEQPRMQGAPLKSKFRHYLNLSRMESRLNRLLQDFSWSTMAEAYQIGD</sequence>
<dbReference type="CDD" id="cd10941">
    <property type="entry name" value="CE4_PuuE_HpPgdA_like_2"/>
    <property type="match status" value="1"/>
</dbReference>
<dbReference type="Pfam" id="PF01522">
    <property type="entry name" value="Polysacc_deac_1"/>
    <property type="match status" value="1"/>
</dbReference>
<dbReference type="InterPro" id="IPR002509">
    <property type="entry name" value="NODB_dom"/>
</dbReference>
<dbReference type="RefSeq" id="WP_220104322.1">
    <property type="nucleotide sequence ID" value="NZ_JAHZSS010000013.1"/>
</dbReference>
<dbReference type="PANTHER" id="PTHR47561:SF1">
    <property type="entry name" value="POLYSACCHARIDE DEACETYLASE FAMILY PROTEIN (AFU_ORTHOLOGUE AFUA_6G05030)"/>
    <property type="match status" value="1"/>
</dbReference>
<dbReference type="EMBL" id="JAHZSS010000013">
    <property type="protein sequence ID" value="MBW8191643.1"/>
    <property type="molecule type" value="Genomic_DNA"/>
</dbReference>
<dbReference type="InterPro" id="IPR011330">
    <property type="entry name" value="Glyco_hydro/deAcase_b/a-brl"/>
</dbReference>
<reference evidence="2" key="1">
    <citation type="submission" date="2021-07" db="EMBL/GenBank/DDBJ databases">
        <title>Neiella marina sp. nov., isolated from the intestinal content of sea cucumber Apostichopus japonicus.</title>
        <authorList>
            <person name="Bai X."/>
        </authorList>
    </citation>
    <scope>NUCLEOTIDE SEQUENCE</scope>
    <source>
        <strain evidence="2">126</strain>
    </source>
</reference>
<dbReference type="Gene3D" id="3.20.20.370">
    <property type="entry name" value="Glycoside hydrolase/deacetylase"/>
    <property type="match status" value="1"/>
</dbReference>
<organism evidence="2 3">
    <name type="scientific">Neiella holothuriorum</name>
    <dbReference type="NCBI Taxonomy" id="2870530"/>
    <lineage>
        <taxon>Bacteria</taxon>
        <taxon>Pseudomonadati</taxon>
        <taxon>Pseudomonadota</taxon>
        <taxon>Gammaproteobacteria</taxon>
        <taxon>Alteromonadales</taxon>
        <taxon>Echinimonadaceae</taxon>
        <taxon>Neiella</taxon>
    </lineage>
</organism>
<dbReference type="InterPro" id="IPR014344">
    <property type="entry name" value="XrtA_polysacc_deacetyl"/>
</dbReference>
<comment type="caution">
    <text evidence="2">The sequence shown here is derived from an EMBL/GenBank/DDBJ whole genome shotgun (WGS) entry which is preliminary data.</text>
</comment>
<dbReference type="InterPro" id="IPR022560">
    <property type="entry name" value="DUF3473"/>
</dbReference>
<proteinExistence type="predicted"/>
<dbReference type="PANTHER" id="PTHR47561">
    <property type="entry name" value="POLYSACCHARIDE DEACETYLASE FAMILY PROTEIN (AFU_ORTHOLOGUE AFUA_6G05030)"/>
    <property type="match status" value="1"/>
</dbReference>
<keyword evidence="3" id="KW-1185">Reference proteome</keyword>
<dbReference type="PROSITE" id="PS51677">
    <property type="entry name" value="NODB"/>
    <property type="match status" value="1"/>
</dbReference>
<dbReference type="Proteomes" id="UP001166251">
    <property type="component" value="Unassembled WGS sequence"/>
</dbReference>
<protein>
    <submittedName>
        <fullName evidence="2">DUF3473 domain-containing protein</fullName>
    </submittedName>
</protein>
<accession>A0ABS7EH18</accession>
<evidence type="ECO:0000259" key="1">
    <source>
        <dbReference type="PROSITE" id="PS51677"/>
    </source>
</evidence>
<dbReference type="SUPFAM" id="SSF88713">
    <property type="entry name" value="Glycoside hydrolase/deacetylase"/>
    <property type="match status" value="1"/>
</dbReference>
<dbReference type="InterPro" id="IPR045235">
    <property type="entry name" value="PuuE_HpPgdA-like"/>
</dbReference>
<dbReference type="Pfam" id="PF11959">
    <property type="entry name" value="DUF3473"/>
    <property type="match status" value="1"/>
</dbReference>
<gene>
    <name evidence="2" type="ORF">K0504_11395</name>
</gene>
<dbReference type="NCBIfam" id="TIGR03006">
    <property type="entry name" value="pepcterm_polyde"/>
    <property type="match status" value="1"/>
</dbReference>
<feature type="domain" description="NodB homology" evidence="1">
    <location>
        <begin position="31"/>
        <end position="282"/>
    </location>
</feature>
<name>A0ABS7EH18_9GAMM</name>
<evidence type="ECO:0000313" key="3">
    <source>
        <dbReference type="Proteomes" id="UP001166251"/>
    </source>
</evidence>
<evidence type="ECO:0000313" key="2">
    <source>
        <dbReference type="EMBL" id="MBW8191643.1"/>
    </source>
</evidence>